<evidence type="ECO:0000313" key="1">
    <source>
        <dbReference type="EMBL" id="CAE0288555.1"/>
    </source>
</evidence>
<name>A0A7S3M845_9STRA</name>
<protein>
    <submittedName>
        <fullName evidence="1">Uncharacterized protein</fullName>
    </submittedName>
</protein>
<dbReference type="AlphaFoldDB" id="A0A7S3M845"/>
<reference evidence="1" key="1">
    <citation type="submission" date="2021-01" db="EMBL/GenBank/DDBJ databases">
        <authorList>
            <person name="Corre E."/>
            <person name="Pelletier E."/>
            <person name="Niang G."/>
            <person name="Scheremetjew M."/>
            <person name="Finn R."/>
            <person name="Kale V."/>
            <person name="Holt S."/>
            <person name="Cochrane G."/>
            <person name="Meng A."/>
            <person name="Brown T."/>
            <person name="Cohen L."/>
        </authorList>
    </citation>
    <scope>NUCLEOTIDE SEQUENCE</scope>
    <source>
        <strain evidence="1">CCAP 955/1</strain>
    </source>
</reference>
<sequence length="318" mass="34001">MKDDSVVNTGDATVETVLASLVDAVVETATADVSDSADLGTVSENTRLPPVIPSEPTLLLCPTPVTSEVQIDKKLSRDVIGLKLGTLAELITNYSQNDRTERVFELALAAELTMSLLATDFANTVTDFILAGHPLLKRDVDERIVTAVNASHATKTVPVENASIEASKSAIAINIDLSDASAVVADVLNSIVNTVDGGTTTDVTLDPSVKSEDSADGCGFAIVEKEIVVKSENDLKQSAGQKDPGVKTFPTESEAHQLKNRFLTAARWFDVHGEKCLHLEHLKMILNSSARLLSPGAVKDAVKRVCEDEVFQYEACLQ</sequence>
<proteinExistence type="predicted"/>
<organism evidence="1">
    <name type="scientific">Spumella elongata</name>
    <dbReference type="NCBI Taxonomy" id="89044"/>
    <lineage>
        <taxon>Eukaryota</taxon>
        <taxon>Sar</taxon>
        <taxon>Stramenopiles</taxon>
        <taxon>Ochrophyta</taxon>
        <taxon>Chrysophyceae</taxon>
        <taxon>Chromulinales</taxon>
        <taxon>Chromulinaceae</taxon>
        <taxon>Spumella</taxon>
    </lineage>
</organism>
<dbReference type="EMBL" id="HBIC01034199">
    <property type="protein sequence ID" value="CAE0288555.1"/>
    <property type="molecule type" value="Transcribed_RNA"/>
</dbReference>
<gene>
    <name evidence="1" type="ORF">SELO1098_LOCUS17398</name>
</gene>
<accession>A0A7S3M845</accession>